<sequence>MMSWDPHGAERLEEIKRAVADVSLDVLVQEAVKEVWSANRARHEPEELFDDAFTLSTVSSRNLANRLYTTVNRDSGLRRAGVSATRDFAATVLRVGAFDIRLVKTPHLAARKPDFVSSFDWRDSESRLAAAARNHGAYSPPIRRPEMSPLFEIEQIDASESVRGCRDAFLVWGAEYESELTAGWLGLPTTTPDRWLAVAPLWWDEPASRTTKFEDADASTENVGFADQPEPVPNISLKVRKIEGNSL</sequence>
<comment type="caution">
    <text evidence="1">The sequence shown here is derived from an EMBL/GenBank/DDBJ whole genome shotgun (WGS) entry which is preliminary data.</text>
</comment>
<gene>
    <name evidence="1" type="ORF">JD276_08245</name>
</gene>
<organism evidence="1 2">
    <name type="scientific">Leucobacter chromiisoli</name>
    <dbReference type="NCBI Taxonomy" id="2796471"/>
    <lineage>
        <taxon>Bacteria</taxon>
        <taxon>Bacillati</taxon>
        <taxon>Actinomycetota</taxon>
        <taxon>Actinomycetes</taxon>
        <taxon>Micrococcales</taxon>
        <taxon>Microbacteriaceae</taxon>
        <taxon>Leucobacter</taxon>
    </lineage>
</organism>
<evidence type="ECO:0000313" key="2">
    <source>
        <dbReference type="Proteomes" id="UP000608530"/>
    </source>
</evidence>
<accession>A0A934Q666</accession>
<reference evidence="1" key="1">
    <citation type="submission" date="2020-12" db="EMBL/GenBank/DDBJ databases">
        <title>Leucobacter sp. CAS1, isolated from Chromium sludge.</title>
        <authorList>
            <person name="Xu Z."/>
        </authorList>
    </citation>
    <scope>NUCLEOTIDE SEQUENCE</scope>
    <source>
        <strain evidence="1">CSA1</strain>
    </source>
</reference>
<dbReference type="EMBL" id="JAEHOH010000010">
    <property type="protein sequence ID" value="MBK0419024.1"/>
    <property type="molecule type" value="Genomic_DNA"/>
</dbReference>
<dbReference type="AlphaFoldDB" id="A0A934Q666"/>
<dbReference type="RefSeq" id="WP_200115165.1">
    <property type="nucleotide sequence ID" value="NZ_JAEHOH010000010.1"/>
</dbReference>
<name>A0A934Q666_9MICO</name>
<keyword evidence="2" id="KW-1185">Reference proteome</keyword>
<dbReference type="Proteomes" id="UP000608530">
    <property type="component" value="Unassembled WGS sequence"/>
</dbReference>
<protein>
    <submittedName>
        <fullName evidence="1">Uncharacterized protein</fullName>
    </submittedName>
</protein>
<evidence type="ECO:0000313" key="1">
    <source>
        <dbReference type="EMBL" id="MBK0419024.1"/>
    </source>
</evidence>
<proteinExistence type="predicted"/>